<dbReference type="AlphaFoldDB" id="A0A6L2NE39"/>
<evidence type="ECO:0000256" key="1">
    <source>
        <dbReference type="SAM" id="MobiDB-lite"/>
    </source>
</evidence>
<evidence type="ECO:0000313" key="2">
    <source>
        <dbReference type="EMBL" id="GEU83342.1"/>
    </source>
</evidence>
<dbReference type="EMBL" id="BKCJ010008664">
    <property type="protein sequence ID" value="GEU83342.1"/>
    <property type="molecule type" value="Genomic_DNA"/>
</dbReference>
<feature type="region of interest" description="Disordered" evidence="1">
    <location>
        <begin position="52"/>
        <end position="71"/>
    </location>
</feature>
<accession>A0A6L2NE39</accession>
<proteinExistence type="predicted"/>
<feature type="region of interest" description="Disordered" evidence="1">
    <location>
        <begin position="104"/>
        <end position="125"/>
    </location>
</feature>
<name>A0A6L2NE39_TANCI</name>
<organism evidence="2">
    <name type="scientific">Tanacetum cinerariifolium</name>
    <name type="common">Dalmatian daisy</name>
    <name type="synonym">Chrysanthemum cinerariifolium</name>
    <dbReference type="NCBI Taxonomy" id="118510"/>
    <lineage>
        <taxon>Eukaryota</taxon>
        <taxon>Viridiplantae</taxon>
        <taxon>Streptophyta</taxon>
        <taxon>Embryophyta</taxon>
        <taxon>Tracheophyta</taxon>
        <taxon>Spermatophyta</taxon>
        <taxon>Magnoliopsida</taxon>
        <taxon>eudicotyledons</taxon>
        <taxon>Gunneridae</taxon>
        <taxon>Pentapetalae</taxon>
        <taxon>asterids</taxon>
        <taxon>campanulids</taxon>
        <taxon>Asterales</taxon>
        <taxon>Asteraceae</taxon>
        <taxon>Asteroideae</taxon>
        <taxon>Anthemideae</taxon>
        <taxon>Anthemidinae</taxon>
        <taxon>Tanacetum</taxon>
    </lineage>
</organism>
<gene>
    <name evidence="2" type="ORF">Tci_055320</name>
</gene>
<protein>
    <submittedName>
        <fullName evidence="2">Pentatricopeptide repeat-containing protein</fullName>
    </submittedName>
</protein>
<reference evidence="2" key="1">
    <citation type="journal article" date="2019" name="Sci. Rep.">
        <title>Draft genome of Tanacetum cinerariifolium, the natural source of mosquito coil.</title>
        <authorList>
            <person name="Yamashiro T."/>
            <person name="Shiraishi A."/>
            <person name="Satake H."/>
            <person name="Nakayama K."/>
        </authorList>
    </citation>
    <scope>NUCLEOTIDE SEQUENCE</scope>
</reference>
<comment type="caution">
    <text evidence="2">The sequence shown here is derived from an EMBL/GenBank/DDBJ whole genome shotgun (WGS) entry which is preliminary data.</text>
</comment>
<sequence>MYERPKNRIRAPNERKFPNIVSRAGVEMTCHNCLQKRHNMSSSTNLIVLIPPKEPTQKGRPKKNKGNASVGLEENVREGSTGSFRGGAVRGGVVRGGSLRGGTVRGGLVRGGRGRNVRGGVSRGGSVTGSRLIDETYSLQTITCEAQQTVNHDANVDIPQIVGGVDTVRGETIRGAISDGLSNLGVKSQILEAKSETSKTGKTLGIRIKRAIGKRQVVFGITRYARMGRWFGINENNVASDPVKYHKEMRQLLNKHMLLQQMLYI</sequence>